<dbReference type="PANTHER" id="PTHR43350:SF17">
    <property type="entry name" value="NAD-DEPENDENT ALCOHOL DEHYDROGENASE"/>
    <property type="match status" value="1"/>
</dbReference>
<dbReference type="InterPro" id="IPR036291">
    <property type="entry name" value="NAD(P)-bd_dom_sf"/>
</dbReference>
<dbReference type="InterPro" id="IPR013154">
    <property type="entry name" value="ADH-like_N"/>
</dbReference>
<feature type="domain" description="Alcohol dehydrogenase-like C-terminal" evidence="6">
    <location>
        <begin position="183"/>
        <end position="317"/>
    </location>
</feature>
<dbReference type="Proteomes" id="UP000533533">
    <property type="component" value="Unassembled WGS sequence"/>
</dbReference>
<gene>
    <name evidence="8" type="ORF">FHX59_003643</name>
</gene>
<evidence type="ECO:0000256" key="4">
    <source>
        <dbReference type="ARBA" id="ARBA00022833"/>
    </source>
</evidence>
<comment type="caution">
    <text evidence="8">The sequence shown here is derived from an EMBL/GenBank/DDBJ whole genome shotgun (WGS) entry which is preliminary data.</text>
</comment>
<keyword evidence="5 8" id="KW-0560">Oxidoreductase</keyword>
<evidence type="ECO:0000313" key="9">
    <source>
        <dbReference type="Proteomes" id="UP000533533"/>
    </source>
</evidence>
<dbReference type="InterPro" id="IPR011032">
    <property type="entry name" value="GroES-like_sf"/>
</dbReference>
<evidence type="ECO:0000256" key="5">
    <source>
        <dbReference type="ARBA" id="ARBA00023002"/>
    </source>
</evidence>
<dbReference type="SUPFAM" id="SSF51735">
    <property type="entry name" value="NAD(P)-binding Rossmann-fold domains"/>
    <property type="match status" value="1"/>
</dbReference>
<dbReference type="CDD" id="cd05188">
    <property type="entry name" value="MDR"/>
    <property type="match status" value="1"/>
</dbReference>
<dbReference type="Pfam" id="PF00107">
    <property type="entry name" value="ADH_zinc_N"/>
    <property type="match status" value="1"/>
</dbReference>
<evidence type="ECO:0000256" key="2">
    <source>
        <dbReference type="ARBA" id="ARBA00008072"/>
    </source>
</evidence>
<evidence type="ECO:0000313" key="8">
    <source>
        <dbReference type="EMBL" id="MBB2929212.1"/>
    </source>
</evidence>
<sequence>MKAAVLNAFDAPLDIQCLPDPVLGTGEVVVDVAAAPVASYSVNVFNGSRNYPLELPLIPGPGGIGRVRATGPDATRLRPGDWVFVDSTIRSRDNIASPEQILLGWTYRTPAALPLHRYFHHGSFAEQMLVPTENATPIGHIAPSDAGRWTALGRLLVPFGGLLAGGLQAGETLVVNGGTGGFGGAGVAVALAMGAGRVVVTGRNHGTLEDLARRHGGRVRIVRFSGDEARDRKSICDAADGPIDMVLDFLPREASAAQVRAAALAVKLGGRVILMGGLRGGAGDLGLNYNWLMHNETTVRGVWMYSRDAIPRMVQMVRAGLIDLGQFELAEFGLDSTNEAVAYAAANAGPRQLTVLRPDGYSGGHAKKLS</sequence>
<keyword evidence="4" id="KW-0862">Zinc</keyword>
<name>A0ABR6FP56_9BURK</name>
<feature type="domain" description="Alcohol dehydrogenase-like N-terminal" evidence="7">
    <location>
        <begin position="25"/>
        <end position="138"/>
    </location>
</feature>
<dbReference type="Pfam" id="PF08240">
    <property type="entry name" value="ADH_N"/>
    <property type="match status" value="1"/>
</dbReference>
<evidence type="ECO:0000259" key="7">
    <source>
        <dbReference type="Pfam" id="PF08240"/>
    </source>
</evidence>
<evidence type="ECO:0000256" key="3">
    <source>
        <dbReference type="ARBA" id="ARBA00022723"/>
    </source>
</evidence>
<organism evidence="8 9">
    <name type="scientific">Paraburkholderia silvatlantica</name>
    <dbReference type="NCBI Taxonomy" id="321895"/>
    <lineage>
        <taxon>Bacteria</taxon>
        <taxon>Pseudomonadati</taxon>
        <taxon>Pseudomonadota</taxon>
        <taxon>Betaproteobacteria</taxon>
        <taxon>Burkholderiales</taxon>
        <taxon>Burkholderiaceae</taxon>
        <taxon>Paraburkholderia</taxon>
    </lineage>
</organism>
<dbReference type="GO" id="GO:0004022">
    <property type="term" value="F:alcohol dehydrogenase (NAD+) activity"/>
    <property type="evidence" value="ECO:0007669"/>
    <property type="project" value="UniProtKB-EC"/>
</dbReference>
<dbReference type="SUPFAM" id="SSF50129">
    <property type="entry name" value="GroES-like"/>
    <property type="match status" value="1"/>
</dbReference>
<dbReference type="InterPro" id="IPR013149">
    <property type="entry name" value="ADH-like_C"/>
</dbReference>
<keyword evidence="9" id="KW-1185">Reference proteome</keyword>
<comment type="similarity">
    <text evidence="2">Belongs to the zinc-containing alcohol dehydrogenase family.</text>
</comment>
<protein>
    <submittedName>
        <fullName evidence="8">Alcohol dehydrogenase</fullName>
        <ecNumber evidence="8">1.1.1.1</ecNumber>
    </submittedName>
</protein>
<keyword evidence="3" id="KW-0479">Metal-binding</keyword>
<dbReference type="RefSeq" id="WP_110386598.1">
    <property type="nucleotide sequence ID" value="NZ_JACHVZ010000009.1"/>
</dbReference>
<comment type="cofactor">
    <cofactor evidence="1">
        <name>Zn(2+)</name>
        <dbReference type="ChEBI" id="CHEBI:29105"/>
    </cofactor>
</comment>
<dbReference type="EC" id="1.1.1.1" evidence="8"/>
<dbReference type="PANTHER" id="PTHR43350">
    <property type="entry name" value="NAD-DEPENDENT ALCOHOL DEHYDROGENASE"/>
    <property type="match status" value="1"/>
</dbReference>
<evidence type="ECO:0000259" key="6">
    <source>
        <dbReference type="Pfam" id="PF00107"/>
    </source>
</evidence>
<evidence type="ECO:0000256" key="1">
    <source>
        <dbReference type="ARBA" id="ARBA00001947"/>
    </source>
</evidence>
<reference evidence="8 9" key="1">
    <citation type="submission" date="2020-08" db="EMBL/GenBank/DDBJ databases">
        <title>Genomic Encyclopedia of Type Strains, Phase IV (KMG-V): Genome sequencing to study the core and pangenomes of soil and plant-associated prokaryotes.</title>
        <authorList>
            <person name="Whitman W."/>
        </authorList>
    </citation>
    <scope>NUCLEOTIDE SEQUENCE [LARGE SCALE GENOMIC DNA]</scope>
    <source>
        <strain evidence="8 9">SRMrh-85</strain>
    </source>
</reference>
<dbReference type="Gene3D" id="3.90.180.10">
    <property type="entry name" value="Medium-chain alcohol dehydrogenases, catalytic domain"/>
    <property type="match status" value="1"/>
</dbReference>
<accession>A0ABR6FP56</accession>
<dbReference type="Gene3D" id="3.40.50.720">
    <property type="entry name" value="NAD(P)-binding Rossmann-like Domain"/>
    <property type="match status" value="1"/>
</dbReference>
<dbReference type="EMBL" id="JACHVZ010000009">
    <property type="protein sequence ID" value="MBB2929212.1"/>
    <property type="molecule type" value="Genomic_DNA"/>
</dbReference>
<proteinExistence type="inferred from homology"/>